<dbReference type="Pfam" id="PF01814">
    <property type="entry name" value="Hemerythrin"/>
    <property type="match status" value="1"/>
</dbReference>
<feature type="domain" description="Hemerythrin-like" evidence="1">
    <location>
        <begin position="5"/>
        <end position="128"/>
    </location>
</feature>
<reference evidence="2 3" key="1">
    <citation type="submission" date="2022-03" db="EMBL/GenBank/DDBJ databases">
        <authorList>
            <person name="Koch H."/>
        </authorList>
    </citation>
    <scope>NUCLEOTIDE SEQUENCE [LARGE SCALE GENOMIC DNA]</scope>
    <source>
        <strain evidence="2 3">G1</strain>
    </source>
</reference>
<keyword evidence="3" id="KW-1185">Reference proteome</keyword>
<name>A0ABN8HG29_9BACT</name>
<evidence type="ECO:0000259" key="1">
    <source>
        <dbReference type="Pfam" id="PF01814"/>
    </source>
</evidence>
<dbReference type="EMBL" id="OW150024">
    <property type="protein sequence ID" value="CAH2030103.1"/>
    <property type="molecule type" value="Genomic_DNA"/>
</dbReference>
<gene>
    <name evidence="2" type="ORF">GEAMG1_0281</name>
</gene>
<evidence type="ECO:0000313" key="3">
    <source>
        <dbReference type="Proteomes" id="UP001295463"/>
    </source>
</evidence>
<dbReference type="InterPro" id="IPR012312">
    <property type="entry name" value="Hemerythrin-like"/>
</dbReference>
<evidence type="ECO:0000313" key="2">
    <source>
        <dbReference type="EMBL" id="CAH2030103.1"/>
    </source>
</evidence>
<accession>A0ABN8HG29</accession>
<dbReference type="Proteomes" id="UP001295463">
    <property type="component" value="Chromosome"/>
</dbReference>
<sequence length="132" mass="15212">MQNLLTALKQEHEALKAQVALIKQHGVVTPDGFAGLQRLREILHAHVLHEDLDLYPRLEQAAVRDDNLRTLLDRFRGEMQEITAEANQFYQRYSAPVQSLDYARDVARLFSLLTNRIVTEEAVLYPYLEKAP</sequence>
<protein>
    <submittedName>
        <fullName evidence="2">Hemerythrin domain-containing protein</fullName>
    </submittedName>
</protein>
<dbReference type="Gene3D" id="1.20.120.520">
    <property type="entry name" value="nmb1532 protein domain like"/>
    <property type="match status" value="1"/>
</dbReference>
<proteinExistence type="predicted"/>
<dbReference type="RefSeq" id="WP_305731066.1">
    <property type="nucleotide sequence ID" value="NZ_OW150024.1"/>
</dbReference>
<organism evidence="2 3">
    <name type="scientific">Trichlorobacter ammonificans</name>
    <dbReference type="NCBI Taxonomy" id="2916410"/>
    <lineage>
        <taxon>Bacteria</taxon>
        <taxon>Pseudomonadati</taxon>
        <taxon>Thermodesulfobacteriota</taxon>
        <taxon>Desulfuromonadia</taxon>
        <taxon>Geobacterales</taxon>
        <taxon>Geobacteraceae</taxon>
        <taxon>Trichlorobacter</taxon>
    </lineage>
</organism>